<gene>
    <name evidence="3" type="ORF">GCM10010470_60360</name>
</gene>
<dbReference type="SUPFAM" id="SSF75011">
    <property type="entry name" value="3-carboxy-cis,cis-mucoante lactonizing enzyme"/>
    <property type="match status" value="1"/>
</dbReference>
<feature type="domain" description="GerMN" evidence="2">
    <location>
        <begin position="203"/>
        <end position="291"/>
    </location>
</feature>
<proteinExistence type="predicted"/>
<keyword evidence="1" id="KW-0732">Signal</keyword>
<dbReference type="Pfam" id="PF25976">
    <property type="entry name" value="LpqB_N"/>
    <property type="match status" value="1"/>
</dbReference>
<comment type="caution">
    <text evidence="3">The sequence shown here is derived from an EMBL/GenBank/DDBJ whole genome shotgun (WGS) entry which is preliminary data.</text>
</comment>
<keyword evidence="4" id="KW-1185">Reference proteome</keyword>
<dbReference type="EMBL" id="BAAAUX010000030">
    <property type="protein sequence ID" value="GAA2816852.1"/>
    <property type="molecule type" value="Genomic_DNA"/>
</dbReference>
<dbReference type="InterPro" id="IPR018910">
    <property type="entry name" value="LpqB_C"/>
</dbReference>
<sequence>MRARLVALFALFALVISGCASIPENSDPEAVRRVDESNTTMPVTAPPEGIDSFTLVRNFVNASAAPENDHLNGRLHLTEQAKRSWMPTSGLLVVDDVDTIPAASPEPLPEGVQLVSLQANRVGRLLADQSFVPEEGEYTAQVRVERQADGQWRIANPPPELVVSRASFESNYRQVPIYFFDHDWTGVVPDLRYVVAQPQATLPSRVVDLLMKGPSEGLRTSLGNAIPEQVQPKTNVTEAANGALEVNLSSLRGLSQESRRLIAAQIVLSLQSVSNARVQLSEEGSPLLEGGRDLWPTDFTSFETDNAGRPDLSGLAVASERLHVLDEQAEPVPGPAGSGELDVVRAAQSADGAEIAAVTRKPGGVGLRIGQYGGQLPELQLSGADMSRPSWRGEGELWTVVNRHDIVRLVEDGGTWVQKPVDARELGAGKEITDLRLSRDGARAAVVVDGRLVVAGVSDEDGRISLRRPTVLPIGGRDVRVTGVEWLGQQSLVAITDSNSQPVVEVTADGFRWTPYASVNLVQPLVGVAVGPGGNVVVAAQSGLWQAGDSRDVWTHLQTSLGGNSLPFFPG</sequence>
<dbReference type="InterPro" id="IPR059026">
    <property type="entry name" value="LpqB_N"/>
</dbReference>
<dbReference type="Proteomes" id="UP001500979">
    <property type="component" value="Unassembled WGS sequence"/>
</dbReference>
<evidence type="ECO:0000313" key="3">
    <source>
        <dbReference type="EMBL" id="GAA2816852.1"/>
    </source>
</evidence>
<reference evidence="3 4" key="1">
    <citation type="journal article" date="2019" name="Int. J. Syst. Evol. Microbiol.">
        <title>The Global Catalogue of Microorganisms (GCM) 10K type strain sequencing project: providing services to taxonomists for standard genome sequencing and annotation.</title>
        <authorList>
            <consortium name="The Broad Institute Genomics Platform"/>
            <consortium name="The Broad Institute Genome Sequencing Center for Infectious Disease"/>
            <person name="Wu L."/>
            <person name="Ma J."/>
        </authorList>
    </citation>
    <scope>NUCLEOTIDE SEQUENCE [LARGE SCALE GENOMIC DNA]</scope>
    <source>
        <strain evidence="3 4">JCM 9383</strain>
    </source>
</reference>
<evidence type="ECO:0000256" key="1">
    <source>
        <dbReference type="SAM" id="SignalP"/>
    </source>
</evidence>
<dbReference type="RefSeq" id="WP_344685547.1">
    <property type="nucleotide sequence ID" value="NZ_BAAAUX010000030.1"/>
</dbReference>
<accession>A0ABN3VM66</accession>
<organism evidence="3 4">
    <name type="scientific">Saccharopolyspora taberi</name>
    <dbReference type="NCBI Taxonomy" id="60895"/>
    <lineage>
        <taxon>Bacteria</taxon>
        <taxon>Bacillati</taxon>
        <taxon>Actinomycetota</taxon>
        <taxon>Actinomycetes</taxon>
        <taxon>Pseudonocardiales</taxon>
        <taxon>Pseudonocardiaceae</taxon>
        <taxon>Saccharopolyspora</taxon>
    </lineage>
</organism>
<dbReference type="SMART" id="SM00909">
    <property type="entry name" value="Germane"/>
    <property type="match status" value="1"/>
</dbReference>
<feature type="chain" id="PRO_5047279987" evidence="1">
    <location>
        <begin position="23"/>
        <end position="571"/>
    </location>
</feature>
<feature type="signal peptide" evidence="1">
    <location>
        <begin position="1"/>
        <end position="22"/>
    </location>
</feature>
<protein>
    <submittedName>
        <fullName evidence="3">LpqB family beta-propeller domain-containing protein</fullName>
    </submittedName>
</protein>
<evidence type="ECO:0000259" key="2">
    <source>
        <dbReference type="SMART" id="SM00909"/>
    </source>
</evidence>
<evidence type="ECO:0000313" key="4">
    <source>
        <dbReference type="Proteomes" id="UP001500979"/>
    </source>
</evidence>
<dbReference type="PROSITE" id="PS51257">
    <property type="entry name" value="PROKAR_LIPOPROTEIN"/>
    <property type="match status" value="1"/>
</dbReference>
<dbReference type="Pfam" id="PF10647">
    <property type="entry name" value="Gmad1"/>
    <property type="match status" value="1"/>
</dbReference>
<dbReference type="InterPro" id="IPR019606">
    <property type="entry name" value="GerMN"/>
</dbReference>
<name>A0ABN3VM66_9PSEU</name>
<dbReference type="Pfam" id="PF10646">
    <property type="entry name" value="Germane"/>
    <property type="match status" value="1"/>
</dbReference>